<keyword evidence="2" id="KW-1185">Reference proteome</keyword>
<organism evidence="1 2">
    <name type="scientific">Autumnicola psychrophila</name>
    <dbReference type="NCBI Taxonomy" id="3075592"/>
    <lineage>
        <taxon>Bacteria</taxon>
        <taxon>Pseudomonadati</taxon>
        <taxon>Bacteroidota</taxon>
        <taxon>Flavobacteriia</taxon>
        <taxon>Flavobacteriales</taxon>
        <taxon>Flavobacteriaceae</taxon>
        <taxon>Autumnicola</taxon>
    </lineage>
</organism>
<sequence>MNKILLTFLVIFFPFLLLSQKNDTVYIAFDNQYEEMEKSNFTEGVQAGSPEEKLEKSMAYLIRQMEEDTYGATRFKFFHSNQSQKTYEKFGGKPPIILKKHKSFLQDKKLLGIEFFRTTPYIKVAKTFEEEDSWEEDVMIFMIDADEIKNDSIILRQVSFTRPVKE</sequence>
<protein>
    <submittedName>
        <fullName evidence="1">Uncharacterized protein</fullName>
    </submittedName>
</protein>
<comment type="caution">
    <text evidence="1">The sequence shown here is derived from an EMBL/GenBank/DDBJ whole genome shotgun (WGS) entry which is preliminary data.</text>
</comment>
<evidence type="ECO:0000313" key="1">
    <source>
        <dbReference type="EMBL" id="MDT0685426.1"/>
    </source>
</evidence>
<dbReference type="RefSeq" id="WP_311498851.1">
    <property type="nucleotide sequence ID" value="NZ_JAVRHN010000002.1"/>
</dbReference>
<proteinExistence type="predicted"/>
<gene>
    <name evidence="1" type="ORF">RM541_03575</name>
</gene>
<dbReference type="Proteomes" id="UP001253848">
    <property type="component" value="Unassembled WGS sequence"/>
</dbReference>
<reference evidence="1 2" key="1">
    <citation type="submission" date="2023-09" db="EMBL/GenBank/DDBJ databases">
        <authorList>
            <person name="Rey-Velasco X."/>
        </authorList>
    </citation>
    <scope>NUCLEOTIDE SEQUENCE [LARGE SCALE GENOMIC DNA]</scope>
    <source>
        <strain evidence="1 2">F225</strain>
    </source>
</reference>
<name>A0ABU3DNZ4_9FLAO</name>
<evidence type="ECO:0000313" key="2">
    <source>
        <dbReference type="Proteomes" id="UP001253848"/>
    </source>
</evidence>
<accession>A0ABU3DNZ4</accession>
<dbReference type="EMBL" id="JAVRHN010000002">
    <property type="protein sequence ID" value="MDT0685426.1"/>
    <property type="molecule type" value="Genomic_DNA"/>
</dbReference>